<sequence length="51" mass="5483">MTNLIVTHLDLSIPLGPAMTPQTSMGPTTTDRVTEAEVLARNFDIAIKSLT</sequence>
<proteinExistence type="predicted"/>
<dbReference type="Proteomes" id="UP001139104">
    <property type="component" value="Unassembled WGS sequence"/>
</dbReference>
<evidence type="ECO:0000313" key="2">
    <source>
        <dbReference type="Proteomes" id="UP001139104"/>
    </source>
</evidence>
<evidence type="ECO:0000313" key="1">
    <source>
        <dbReference type="EMBL" id="MCI4683521.1"/>
    </source>
</evidence>
<name>A0ABS9Z8Z7_9HYPH</name>
<protein>
    <submittedName>
        <fullName evidence="1">Uncharacterized protein</fullName>
    </submittedName>
</protein>
<dbReference type="RefSeq" id="WP_243067470.1">
    <property type="nucleotide sequence ID" value="NZ_JAIVFK010000013.1"/>
</dbReference>
<dbReference type="EMBL" id="JAIVFP010000001">
    <property type="protein sequence ID" value="MCI4683521.1"/>
    <property type="molecule type" value="Genomic_DNA"/>
</dbReference>
<comment type="caution">
    <text evidence="1">The sequence shown here is derived from an EMBL/GenBank/DDBJ whole genome shotgun (WGS) entry which is preliminary data.</text>
</comment>
<organism evidence="1 2">
    <name type="scientific">Candidatus Rhodoblastus alkanivorans</name>
    <dbReference type="NCBI Taxonomy" id="2954117"/>
    <lineage>
        <taxon>Bacteria</taxon>
        <taxon>Pseudomonadati</taxon>
        <taxon>Pseudomonadota</taxon>
        <taxon>Alphaproteobacteria</taxon>
        <taxon>Hyphomicrobiales</taxon>
        <taxon>Rhodoblastaceae</taxon>
        <taxon>Rhodoblastus</taxon>
    </lineage>
</organism>
<reference evidence="1" key="1">
    <citation type="journal article" date="2022" name="ISME J.">
        <title>Identification of active gaseous-alkane degraders at natural gas seeps.</title>
        <authorList>
            <person name="Farhan Ul Haque M."/>
            <person name="Hernandez M."/>
            <person name="Crombie A.T."/>
            <person name="Murrell J.C."/>
        </authorList>
    </citation>
    <scope>NUCLEOTIDE SEQUENCE</scope>
    <source>
        <strain evidence="1">PC2</strain>
    </source>
</reference>
<gene>
    <name evidence="1" type="ORF">K2U94_12220</name>
</gene>
<accession>A0ABS9Z8Z7</accession>
<keyword evidence="2" id="KW-1185">Reference proteome</keyword>